<evidence type="ECO:0000313" key="3">
    <source>
        <dbReference type="EMBL" id="WTU77225.1"/>
    </source>
</evidence>
<dbReference type="InterPro" id="IPR006311">
    <property type="entry name" value="TAT_signal"/>
</dbReference>
<protein>
    <submittedName>
        <fullName evidence="3">Uncharacterized protein</fullName>
    </submittedName>
</protein>
<dbReference type="EMBL" id="CP108264">
    <property type="protein sequence ID" value="WTU77225.1"/>
    <property type="molecule type" value="Genomic_DNA"/>
</dbReference>
<sequence>MTHPLRTRRAALLAASAAMAAGAVLVPTNALAATPATAHTAVTDNGDRDPRALADPGDPGDPGDSGDRSTLLFLGPVDNAVVVIPYKSKPGTDRLLTWAFWKWGQDGPGSVRPGSTAQGAGVTGHATA</sequence>
<keyword evidence="2" id="KW-0732">Signal</keyword>
<evidence type="ECO:0000256" key="1">
    <source>
        <dbReference type="SAM" id="MobiDB-lite"/>
    </source>
</evidence>
<dbReference type="AlphaFoldDB" id="A0AAU2JWN5"/>
<reference evidence="3" key="1">
    <citation type="submission" date="2022-10" db="EMBL/GenBank/DDBJ databases">
        <title>The complete genomes of actinobacterial strains from the NBC collection.</title>
        <authorList>
            <person name="Joergensen T.S."/>
            <person name="Alvarez Arevalo M."/>
            <person name="Sterndorff E.B."/>
            <person name="Faurdal D."/>
            <person name="Vuksanovic O."/>
            <person name="Mourched A.-S."/>
            <person name="Charusanti P."/>
            <person name="Shaw S."/>
            <person name="Blin K."/>
            <person name="Weber T."/>
        </authorList>
    </citation>
    <scope>NUCLEOTIDE SEQUENCE</scope>
    <source>
        <strain evidence="3">NBC_00049</strain>
    </source>
</reference>
<feature type="region of interest" description="Disordered" evidence="1">
    <location>
        <begin position="37"/>
        <end position="69"/>
    </location>
</feature>
<name>A0AAU2JWN5_9ACTN</name>
<accession>A0AAU2JWN5</accession>
<feature type="chain" id="PRO_5043950953" evidence="2">
    <location>
        <begin position="33"/>
        <end position="128"/>
    </location>
</feature>
<feature type="region of interest" description="Disordered" evidence="1">
    <location>
        <begin position="107"/>
        <end position="128"/>
    </location>
</feature>
<dbReference type="PROSITE" id="PS51318">
    <property type="entry name" value="TAT"/>
    <property type="match status" value="1"/>
</dbReference>
<gene>
    <name evidence="3" type="ORF">OG327_29995</name>
</gene>
<organism evidence="3">
    <name type="scientific">Streptomyces sp. NBC_00049</name>
    <dbReference type="NCBI Taxonomy" id="2903617"/>
    <lineage>
        <taxon>Bacteria</taxon>
        <taxon>Bacillati</taxon>
        <taxon>Actinomycetota</taxon>
        <taxon>Actinomycetes</taxon>
        <taxon>Kitasatosporales</taxon>
        <taxon>Streptomycetaceae</taxon>
        <taxon>Streptomyces</taxon>
    </lineage>
</organism>
<proteinExistence type="predicted"/>
<evidence type="ECO:0000256" key="2">
    <source>
        <dbReference type="SAM" id="SignalP"/>
    </source>
</evidence>
<feature type="signal peptide" evidence="2">
    <location>
        <begin position="1"/>
        <end position="32"/>
    </location>
</feature>